<evidence type="ECO:0008006" key="3">
    <source>
        <dbReference type="Google" id="ProtNLM"/>
    </source>
</evidence>
<dbReference type="Proteomes" id="UP000008311">
    <property type="component" value="Unassembled WGS sequence"/>
</dbReference>
<dbReference type="InParanoid" id="B9SYG4"/>
<accession>B9SYG4</accession>
<dbReference type="AlphaFoldDB" id="B9SYG4"/>
<protein>
    <recommendedName>
        <fullName evidence="3">Zinc knuckle CX2CX4HX4C domain-containing protein</fullName>
    </recommendedName>
</protein>
<evidence type="ECO:0000313" key="1">
    <source>
        <dbReference type="EMBL" id="EEF31350.1"/>
    </source>
</evidence>
<dbReference type="PANTHER" id="PTHR31286:SF99">
    <property type="entry name" value="DUF4283 DOMAIN-CONTAINING PROTEIN"/>
    <property type="match status" value="1"/>
</dbReference>
<gene>
    <name evidence="1" type="ORF">RCOM_0754310</name>
</gene>
<name>B9SYG4_RICCO</name>
<proteinExistence type="predicted"/>
<sequence>MMRLTACLFGGNKIGKLIKIDDATSNAPRGRFARLCVEVDVSIPLLIKFKLRRQCGRYGHWKYTCPSSVFLEQPEPKEEQC</sequence>
<keyword evidence="2" id="KW-1185">Reference proteome</keyword>
<dbReference type="InterPro" id="IPR040256">
    <property type="entry name" value="At4g02000-like"/>
</dbReference>
<organism evidence="1 2">
    <name type="scientific">Ricinus communis</name>
    <name type="common">Castor bean</name>
    <dbReference type="NCBI Taxonomy" id="3988"/>
    <lineage>
        <taxon>Eukaryota</taxon>
        <taxon>Viridiplantae</taxon>
        <taxon>Streptophyta</taxon>
        <taxon>Embryophyta</taxon>
        <taxon>Tracheophyta</taxon>
        <taxon>Spermatophyta</taxon>
        <taxon>Magnoliopsida</taxon>
        <taxon>eudicotyledons</taxon>
        <taxon>Gunneridae</taxon>
        <taxon>Pentapetalae</taxon>
        <taxon>rosids</taxon>
        <taxon>fabids</taxon>
        <taxon>Malpighiales</taxon>
        <taxon>Euphorbiaceae</taxon>
        <taxon>Acalyphoideae</taxon>
        <taxon>Acalypheae</taxon>
        <taxon>Ricinus</taxon>
    </lineage>
</organism>
<dbReference type="EMBL" id="EQ974250">
    <property type="protein sequence ID" value="EEF31350.1"/>
    <property type="molecule type" value="Genomic_DNA"/>
</dbReference>
<evidence type="ECO:0000313" key="2">
    <source>
        <dbReference type="Proteomes" id="UP000008311"/>
    </source>
</evidence>
<dbReference type="PANTHER" id="PTHR31286">
    <property type="entry name" value="GLYCINE-RICH CELL WALL STRUCTURAL PROTEIN 1.8-LIKE"/>
    <property type="match status" value="1"/>
</dbReference>
<reference evidence="2" key="1">
    <citation type="journal article" date="2010" name="Nat. Biotechnol.">
        <title>Draft genome sequence of the oilseed species Ricinus communis.</title>
        <authorList>
            <person name="Chan A.P."/>
            <person name="Crabtree J."/>
            <person name="Zhao Q."/>
            <person name="Lorenzi H."/>
            <person name="Orvis J."/>
            <person name="Puiu D."/>
            <person name="Melake-Berhan A."/>
            <person name="Jones K.M."/>
            <person name="Redman J."/>
            <person name="Chen G."/>
            <person name="Cahoon E.B."/>
            <person name="Gedil M."/>
            <person name="Stanke M."/>
            <person name="Haas B.J."/>
            <person name="Wortman J.R."/>
            <person name="Fraser-Liggett C.M."/>
            <person name="Ravel J."/>
            <person name="Rabinowicz P.D."/>
        </authorList>
    </citation>
    <scope>NUCLEOTIDE SEQUENCE [LARGE SCALE GENOMIC DNA]</scope>
    <source>
        <strain evidence="2">cv. Hale</strain>
    </source>
</reference>